<dbReference type="AlphaFoldDB" id="A0A6P5G5T8"/>
<organism evidence="6 7">
    <name type="scientific">Ananas comosus</name>
    <name type="common">Pineapple</name>
    <name type="synonym">Ananas ananas</name>
    <dbReference type="NCBI Taxonomy" id="4615"/>
    <lineage>
        <taxon>Eukaryota</taxon>
        <taxon>Viridiplantae</taxon>
        <taxon>Streptophyta</taxon>
        <taxon>Embryophyta</taxon>
        <taxon>Tracheophyta</taxon>
        <taxon>Spermatophyta</taxon>
        <taxon>Magnoliopsida</taxon>
        <taxon>Liliopsida</taxon>
        <taxon>Poales</taxon>
        <taxon>Bromeliaceae</taxon>
        <taxon>Bromelioideae</taxon>
        <taxon>Ananas</taxon>
    </lineage>
</organism>
<dbReference type="GO" id="GO:0016567">
    <property type="term" value="P:protein ubiquitination"/>
    <property type="evidence" value="ECO:0007669"/>
    <property type="project" value="UniProtKB-UniPathway"/>
</dbReference>
<dbReference type="GeneID" id="109720766"/>
<feature type="domain" description="BTB" evidence="4">
    <location>
        <begin position="28"/>
        <end position="98"/>
    </location>
</feature>
<dbReference type="RefSeq" id="XP_020103664.1">
    <property type="nucleotide sequence ID" value="XM_020248075.1"/>
</dbReference>
<dbReference type="InterPro" id="IPR043454">
    <property type="entry name" value="NPH3/RPT2-like"/>
</dbReference>
<comment type="similarity">
    <text evidence="3">Belongs to the NPH3 family.</text>
</comment>
<evidence type="ECO:0000313" key="6">
    <source>
        <dbReference type="Proteomes" id="UP000515123"/>
    </source>
</evidence>
<evidence type="ECO:0000259" key="5">
    <source>
        <dbReference type="PROSITE" id="PS51649"/>
    </source>
</evidence>
<evidence type="ECO:0000259" key="4">
    <source>
        <dbReference type="PROSITE" id="PS50097"/>
    </source>
</evidence>
<dbReference type="SMART" id="SM00225">
    <property type="entry name" value="BTB"/>
    <property type="match status" value="1"/>
</dbReference>
<proteinExistence type="inferred from homology"/>
<reference evidence="6" key="1">
    <citation type="journal article" date="2015" name="Nat. Genet.">
        <title>The pineapple genome and the evolution of CAM photosynthesis.</title>
        <authorList>
            <person name="Ming R."/>
            <person name="VanBuren R."/>
            <person name="Wai C.M."/>
            <person name="Tang H."/>
            <person name="Schatz M.C."/>
            <person name="Bowers J.E."/>
            <person name="Lyons E."/>
            <person name="Wang M.L."/>
            <person name="Chen J."/>
            <person name="Biggers E."/>
            <person name="Zhang J."/>
            <person name="Huang L."/>
            <person name="Zhang L."/>
            <person name="Miao W."/>
            <person name="Zhang J."/>
            <person name="Ye Z."/>
            <person name="Miao C."/>
            <person name="Lin Z."/>
            <person name="Wang H."/>
            <person name="Zhou H."/>
            <person name="Yim W.C."/>
            <person name="Priest H.D."/>
            <person name="Zheng C."/>
            <person name="Woodhouse M."/>
            <person name="Edger P.P."/>
            <person name="Guyot R."/>
            <person name="Guo H.B."/>
            <person name="Guo H."/>
            <person name="Zheng G."/>
            <person name="Singh R."/>
            <person name="Sharma A."/>
            <person name="Min X."/>
            <person name="Zheng Y."/>
            <person name="Lee H."/>
            <person name="Gurtowski J."/>
            <person name="Sedlazeck F.J."/>
            <person name="Harkess A."/>
            <person name="McKain M.R."/>
            <person name="Liao Z."/>
            <person name="Fang J."/>
            <person name="Liu J."/>
            <person name="Zhang X."/>
            <person name="Zhang Q."/>
            <person name="Hu W."/>
            <person name="Qin Y."/>
            <person name="Wang K."/>
            <person name="Chen L.Y."/>
            <person name="Shirley N."/>
            <person name="Lin Y.R."/>
            <person name="Liu L.Y."/>
            <person name="Hernandez A.G."/>
            <person name="Wright C.L."/>
            <person name="Bulone V."/>
            <person name="Tuskan G.A."/>
            <person name="Heath K."/>
            <person name="Zee F."/>
            <person name="Moore P.H."/>
            <person name="Sunkar R."/>
            <person name="Leebens-Mack J.H."/>
            <person name="Mockler T."/>
            <person name="Bennetzen J.L."/>
            <person name="Freeling M."/>
            <person name="Sankoff D."/>
            <person name="Paterson A.H."/>
            <person name="Zhu X."/>
            <person name="Yang X."/>
            <person name="Smith J.A."/>
            <person name="Cushman J.C."/>
            <person name="Paull R.E."/>
            <person name="Yu Q."/>
        </authorList>
    </citation>
    <scope>NUCLEOTIDE SEQUENCE [LARGE SCALE GENOMIC DNA]</scope>
    <source>
        <strain evidence="6">cv. F153</strain>
    </source>
</reference>
<evidence type="ECO:0000256" key="2">
    <source>
        <dbReference type="ARBA" id="ARBA00022786"/>
    </source>
</evidence>
<dbReference type="Pfam" id="PF00651">
    <property type="entry name" value="BTB"/>
    <property type="match status" value="1"/>
</dbReference>
<comment type="pathway">
    <text evidence="1">Protein modification; protein ubiquitination.</text>
</comment>
<keyword evidence="2" id="KW-0833">Ubl conjugation pathway</keyword>
<dbReference type="OrthoDB" id="624345at2759"/>
<evidence type="ECO:0000313" key="7">
    <source>
        <dbReference type="RefSeq" id="XP_020103664.1"/>
    </source>
</evidence>
<reference evidence="7" key="2">
    <citation type="submission" date="2025-08" db="UniProtKB">
        <authorList>
            <consortium name="RefSeq"/>
        </authorList>
    </citation>
    <scope>IDENTIFICATION</scope>
    <source>
        <tissue evidence="7">Leaf</tissue>
    </source>
</reference>
<accession>A0A6P5G5T8</accession>
<name>A0A6P5G5T8_ANACO</name>
<protein>
    <submittedName>
        <fullName evidence="7">BTB/POZ domain-containing protein At5g03250-like isoform X1</fullName>
    </submittedName>
</protein>
<dbReference type="Gene3D" id="3.30.710.10">
    <property type="entry name" value="Potassium Channel Kv1.1, Chain A"/>
    <property type="match status" value="1"/>
</dbReference>
<dbReference type="InterPro" id="IPR011333">
    <property type="entry name" value="SKP1/BTB/POZ_sf"/>
</dbReference>
<feature type="domain" description="NPH3" evidence="5">
    <location>
        <begin position="212"/>
        <end position="491"/>
    </location>
</feature>
<dbReference type="Proteomes" id="UP000515123">
    <property type="component" value="Linkage group 14"/>
</dbReference>
<evidence type="ECO:0000256" key="1">
    <source>
        <dbReference type="ARBA" id="ARBA00004906"/>
    </source>
</evidence>
<evidence type="ECO:0000256" key="3">
    <source>
        <dbReference type="PROSITE-ProRule" id="PRU00982"/>
    </source>
</evidence>
<dbReference type="UniPathway" id="UPA00143"/>
<sequence length="603" mass="67833">MTTMKLGFKAEAFKLEGQTWICMTDLASDVVIKVGEMSFHLHKFPLINRSGLLQKMINEFHSDDGKGCILQLHDIPGGSKSFELVAKFCYDVKIELNALNVVSLRCAAEHLCMTEDYGEGNLIVQTENFLNEVLNNWNDAIKVLQMCDNVFPHAEDLQIVARCIKSLAKKACADPTLFGWPMLGYYNTKSLEGTVLWNGISASGKSQSPTADWWYKDASFLKFSIYKRLILAMQAEGMKPEIVAGSLMHYARKYLPGLIRHLGISGSSTSESEQRILLEEIVELLPMEKGASSTKFLLGMLRTAMILQASPACREILEKKVGAQLDAAALEDLLIPNMGYSVETLYDVDCVQRILDQFMLVNQATVEASPEIVDEGQLLSSSAELTPITMVAKLVDGYLAEVASDVNLKLPKFQTIAAVIPDYARHSDDGIYRAIDIYLKAHPWLTDSEREQLCRLMNCQKLSLEACMHAAQNERLPLRVIVQVLFFEQLRLRTTVASWFFISDNIDNSRDPHIQLPKNNDGFIHSEIMQETEQASSSMDEVRLRVCELEKECSSLRQEVEKLGKAKSVWNFFSKKFGFGVRSQQHCDAKQVSMDDSHFMKSC</sequence>
<dbReference type="PROSITE" id="PS50097">
    <property type="entry name" value="BTB"/>
    <property type="match status" value="1"/>
</dbReference>
<keyword evidence="6" id="KW-1185">Reference proteome</keyword>
<dbReference type="InterPro" id="IPR027356">
    <property type="entry name" value="NPH3_dom"/>
</dbReference>
<gene>
    <name evidence="7" type="primary">LOC109720766</name>
</gene>
<dbReference type="InterPro" id="IPR000210">
    <property type="entry name" value="BTB/POZ_dom"/>
</dbReference>
<dbReference type="PANTHER" id="PTHR32370">
    <property type="entry name" value="OS12G0117600 PROTEIN"/>
    <property type="match status" value="1"/>
</dbReference>
<dbReference type="PROSITE" id="PS51649">
    <property type="entry name" value="NPH3"/>
    <property type="match status" value="1"/>
</dbReference>
<dbReference type="SUPFAM" id="SSF54695">
    <property type="entry name" value="POZ domain"/>
    <property type="match status" value="1"/>
</dbReference>
<dbReference type="Pfam" id="PF03000">
    <property type="entry name" value="NPH3"/>
    <property type="match status" value="1"/>
</dbReference>